<dbReference type="InterPro" id="IPR016024">
    <property type="entry name" value="ARM-type_fold"/>
</dbReference>
<name>A0A1Y2F1R1_PROLT</name>
<gene>
    <name evidence="2" type="ORF">BCR37DRAFT_331698</name>
</gene>
<keyword evidence="3" id="KW-1185">Reference proteome</keyword>
<dbReference type="InterPro" id="IPR011989">
    <property type="entry name" value="ARM-like"/>
</dbReference>
<dbReference type="EMBL" id="MCFI01000020">
    <property type="protein sequence ID" value="ORY77286.1"/>
    <property type="molecule type" value="Genomic_DNA"/>
</dbReference>
<dbReference type="AlphaFoldDB" id="A0A1Y2F1R1"/>
<evidence type="ECO:0000259" key="1">
    <source>
        <dbReference type="Pfam" id="PF06371"/>
    </source>
</evidence>
<dbReference type="SUPFAM" id="SSF48371">
    <property type="entry name" value="ARM repeat"/>
    <property type="match status" value="1"/>
</dbReference>
<dbReference type="InterPro" id="IPR010473">
    <property type="entry name" value="GTPase-bd"/>
</dbReference>
<evidence type="ECO:0000313" key="3">
    <source>
        <dbReference type="Proteomes" id="UP000193685"/>
    </source>
</evidence>
<dbReference type="GeneID" id="63783632"/>
<dbReference type="RefSeq" id="XP_040722907.1">
    <property type="nucleotide sequence ID" value="XM_040867033.1"/>
</dbReference>
<protein>
    <submittedName>
        <fullName evidence="2">Armadillo-type protein</fullName>
    </submittedName>
</protein>
<reference evidence="2 3" key="1">
    <citation type="submission" date="2016-07" db="EMBL/GenBank/DDBJ databases">
        <title>Pervasive Adenine N6-methylation of Active Genes in Fungi.</title>
        <authorList>
            <consortium name="DOE Joint Genome Institute"/>
            <person name="Mondo S.J."/>
            <person name="Dannebaum R.O."/>
            <person name="Kuo R.C."/>
            <person name="Labutti K."/>
            <person name="Haridas S."/>
            <person name="Kuo A."/>
            <person name="Salamov A."/>
            <person name="Ahrendt S.R."/>
            <person name="Lipzen A."/>
            <person name="Sullivan W."/>
            <person name="Andreopoulos W.B."/>
            <person name="Clum A."/>
            <person name="Lindquist E."/>
            <person name="Daum C."/>
            <person name="Ramamoorthy G.K."/>
            <person name="Gryganskyi A."/>
            <person name="Culley D."/>
            <person name="Magnuson J.K."/>
            <person name="James T.Y."/>
            <person name="O'Malley M.A."/>
            <person name="Stajich J.E."/>
            <person name="Spatafora J.W."/>
            <person name="Visel A."/>
            <person name="Grigoriev I.V."/>
        </authorList>
    </citation>
    <scope>NUCLEOTIDE SEQUENCE [LARGE SCALE GENOMIC DNA]</scope>
    <source>
        <strain evidence="2 3">12-1054</strain>
    </source>
</reference>
<feature type="non-terminal residue" evidence="2">
    <location>
        <position position="271"/>
    </location>
</feature>
<sequence>LKLLLRRERVSWSDTFINKGGLLQLARLVSDLCIKEWRDDQDDSLLQQLLGCYQALCTTERGRQALKLDDRLLIMLVELLFSDKQPADYTTRTQIMKLLHQFVTTDADCEAEMSLRALVMLQDQIQPILERPLDFLAAAHTSRPYKRWMRELDKPVRECFWIFLHDNSIPIVPMEEFCMMEMRKPIVPQGYVGGVEWIVIEYICSHLQLINTMLRALASEKRYQVRVDLKQSHFEKILNRLRRASQTYYEYLHEELMTWASLAHADGWSTD</sequence>
<dbReference type="Proteomes" id="UP000193685">
    <property type="component" value="Unassembled WGS sequence"/>
</dbReference>
<dbReference type="OMA" id="VFWVWNH"/>
<proteinExistence type="predicted"/>
<dbReference type="OrthoDB" id="2155261at2759"/>
<accession>A0A1Y2F1R1</accession>
<organism evidence="2 3">
    <name type="scientific">Protomyces lactucae-debilis</name>
    <dbReference type="NCBI Taxonomy" id="2754530"/>
    <lineage>
        <taxon>Eukaryota</taxon>
        <taxon>Fungi</taxon>
        <taxon>Dikarya</taxon>
        <taxon>Ascomycota</taxon>
        <taxon>Taphrinomycotina</taxon>
        <taxon>Taphrinomycetes</taxon>
        <taxon>Taphrinales</taxon>
        <taxon>Protomycetaceae</taxon>
        <taxon>Protomyces</taxon>
    </lineage>
</organism>
<comment type="caution">
    <text evidence="2">The sequence shown here is derived from an EMBL/GenBank/DDBJ whole genome shotgun (WGS) entry which is preliminary data.</text>
</comment>
<evidence type="ECO:0000313" key="2">
    <source>
        <dbReference type="EMBL" id="ORY77286.1"/>
    </source>
</evidence>
<dbReference type="Gene3D" id="1.25.10.10">
    <property type="entry name" value="Leucine-rich Repeat Variant"/>
    <property type="match status" value="1"/>
</dbReference>
<feature type="domain" description="Formin GTPase-binding" evidence="1">
    <location>
        <begin position="1"/>
        <end position="101"/>
    </location>
</feature>
<dbReference type="Pfam" id="PF06371">
    <property type="entry name" value="Drf_GBD"/>
    <property type="match status" value="1"/>
</dbReference>
<feature type="non-terminal residue" evidence="2">
    <location>
        <position position="1"/>
    </location>
</feature>